<dbReference type="InterPro" id="IPR025340">
    <property type="entry name" value="DUF4246"/>
</dbReference>
<comment type="caution">
    <text evidence="2">The sequence shown here is derived from an EMBL/GenBank/DDBJ whole genome shotgun (WGS) entry which is preliminary data.</text>
</comment>
<dbReference type="OrthoDB" id="415532at2759"/>
<name>A0A9P7JCC2_9AGAM</name>
<accession>A0A9P7JCC2</accession>
<protein>
    <recommendedName>
        <fullName evidence="1">DUF4246 domain-containing protein</fullName>
    </recommendedName>
</protein>
<dbReference type="PANTHER" id="PTHR33119">
    <property type="entry name" value="IFI3P"/>
    <property type="match status" value="1"/>
</dbReference>
<dbReference type="InterPro" id="IPR049192">
    <property type="entry name" value="DUF4246_C"/>
</dbReference>
<keyword evidence="3" id="KW-1185">Reference proteome</keyword>
<proteinExistence type="predicted"/>
<dbReference type="GeneID" id="64637091"/>
<organism evidence="2 3">
    <name type="scientific">Suillus subaureus</name>
    <dbReference type="NCBI Taxonomy" id="48587"/>
    <lineage>
        <taxon>Eukaryota</taxon>
        <taxon>Fungi</taxon>
        <taxon>Dikarya</taxon>
        <taxon>Basidiomycota</taxon>
        <taxon>Agaricomycotina</taxon>
        <taxon>Agaricomycetes</taxon>
        <taxon>Agaricomycetidae</taxon>
        <taxon>Boletales</taxon>
        <taxon>Suillineae</taxon>
        <taxon>Suillaceae</taxon>
        <taxon>Suillus</taxon>
    </lineage>
</organism>
<evidence type="ECO:0000313" key="2">
    <source>
        <dbReference type="EMBL" id="KAG1814000.1"/>
    </source>
</evidence>
<dbReference type="RefSeq" id="XP_041191636.1">
    <property type="nucleotide sequence ID" value="XM_041343075.1"/>
</dbReference>
<reference evidence="2" key="1">
    <citation type="journal article" date="2020" name="New Phytol.">
        <title>Comparative genomics reveals dynamic genome evolution in host specialist ectomycorrhizal fungi.</title>
        <authorList>
            <person name="Lofgren L.A."/>
            <person name="Nguyen N.H."/>
            <person name="Vilgalys R."/>
            <person name="Ruytinx J."/>
            <person name="Liao H.L."/>
            <person name="Branco S."/>
            <person name="Kuo A."/>
            <person name="LaButti K."/>
            <person name="Lipzen A."/>
            <person name="Andreopoulos W."/>
            <person name="Pangilinan J."/>
            <person name="Riley R."/>
            <person name="Hundley H."/>
            <person name="Na H."/>
            <person name="Barry K."/>
            <person name="Grigoriev I.V."/>
            <person name="Stajich J.E."/>
            <person name="Kennedy P.G."/>
        </authorList>
    </citation>
    <scope>NUCLEOTIDE SEQUENCE</scope>
    <source>
        <strain evidence="2">MN1</strain>
    </source>
</reference>
<evidence type="ECO:0000259" key="1">
    <source>
        <dbReference type="Pfam" id="PF14033"/>
    </source>
</evidence>
<dbReference type="EMBL" id="JABBWG010000022">
    <property type="protein sequence ID" value="KAG1814000.1"/>
    <property type="molecule type" value="Genomic_DNA"/>
</dbReference>
<evidence type="ECO:0000313" key="3">
    <source>
        <dbReference type="Proteomes" id="UP000807769"/>
    </source>
</evidence>
<dbReference type="PANTHER" id="PTHR33119:SF1">
    <property type="entry name" value="FE2OG DIOXYGENASE DOMAIN-CONTAINING PROTEIN"/>
    <property type="match status" value="1"/>
</dbReference>
<sequence>MSRNPRSVGRRSSCRAMVVQAESGYNLRVLLTPNQAEYVLEELQGYASPRDVENNCQVSCFERIWESQAILDSSACASLNYQLSRFLETLPHKLAHREGDELTRHIIDPYLHPLIYGRTLAYNLAREGFLRPELVPDTTDSTSPDFLSQKFACLPCDFLISQDGTAKALSYINNLHPCYSTLYHHFEELLSKCVPMFEHVLTDLHADNPNKERIQGPSSSAEWEEAGASRFFVRLRGLLCV</sequence>
<dbReference type="AlphaFoldDB" id="A0A9P7JCC2"/>
<feature type="domain" description="DUF4246" evidence="1">
    <location>
        <begin position="34"/>
        <end position="222"/>
    </location>
</feature>
<gene>
    <name evidence="2" type="ORF">BJ212DRAFT_387905</name>
</gene>
<dbReference type="Proteomes" id="UP000807769">
    <property type="component" value="Unassembled WGS sequence"/>
</dbReference>
<dbReference type="Pfam" id="PF14033">
    <property type="entry name" value="DUF4246"/>
    <property type="match status" value="1"/>
</dbReference>